<evidence type="ECO:0000256" key="6">
    <source>
        <dbReference type="ARBA" id="ARBA00022500"/>
    </source>
</evidence>
<dbReference type="InterPro" id="IPR001689">
    <property type="entry name" value="Flag_FliM"/>
</dbReference>
<comment type="subcellular location">
    <subcellularLocation>
        <location evidence="1">Bacterial flagellum basal body</location>
    </subcellularLocation>
    <subcellularLocation>
        <location evidence="2">Cell membrane</location>
        <topology evidence="2">Peripheral membrane protein</topology>
    </subcellularLocation>
</comment>
<dbReference type="GO" id="GO:0009425">
    <property type="term" value="C:bacterial-type flagellum basal body"/>
    <property type="evidence" value="ECO:0007669"/>
    <property type="project" value="UniProtKB-SubCell"/>
</dbReference>
<protein>
    <recommendedName>
        <fullName evidence="4">Flagellar motor switch protein FliM</fullName>
    </recommendedName>
</protein>
<dbReference type="GO" id="GO:0050918">
    <property type="term" value="P:positive chemotaxis"/>
    <property type="evidence" value="ECO:0007669"/>
    <property type="project" value="TreeGrafter"/>
</dbReference>
<evidence type="ECO:0000313" key="12">
    <source>
        <dbReference type="EMBL" id="TRO83085.1"/>
    </source>
</evidence>
<sequence length="329" mass="35844">MDRILSREEIAELLSAVQHGTIETAAEVPPPPSDQPVRGLNLVGGRGGLGRWRIPNLDLIFEAIGRGYGITLTNRLQRQVTVKYTGSDSLGFAEYLETIQNNSAIGLLDLEPFKSGALLIYSGELSFVLLEILLGGAIKKIVPLQRSLTSIETTLLKGLMTSLCPDLKKAFDPVEQLHPQLLKVETNPRLVNIVPPEAGILVVTFGVNLEGLSGVMTLVIPHASLEPLRERLRESTLSVELRNSDEWPSLLADGVATMPVEISAQVAEVVVMVRDILNFQEGDIIDLGCAPNVPLKVLVEGRPKFWATGGTQNGNKAIRIINRMPQRSK</sequence>
<evidence type="ECO:0000259" key="11">
    <source>
        <dbReference type="Pfam" id="PF01052"/>
    </source>
</evidence>
<dbReference type="PRINTS" id="PR00955">
    <property type="entry name" value="FLGMOTORFLIM"/>
</dbReference>
<evidence type="ECO:0000256" key="10">
    <source>
        <dbReference type="ARBA" id="ARBA00025044"/>
    </source>
</evidence>
<dbReference type="Proteomes" id="UP000317155">
    <property type="component" value="Unassembled WGS sequence"/>
</dbReference>
<evidence type="ECO:0000313" key="13">
    <source>
        <dbReference type="Proteomes" id="UP000317155"/>
    </source>
</evidence>
<keyword evidence="6" id="KW-0145">Chemotaxis</keyword>
<evidence type="ECO:0000256" key="8">
    <source>
        <dbReference type="ARBA" id="ARBA00023136"/>
    </source>
</evidence>
<dbReference type="InterPro" id="IPR028976">
    <property type="entry name" value="CheC-like_sf"/>
</dbReference>
<organism evidence="12 13">
    <name type="scientific">Trichloromonas acetexigens</name>
    <dbReference type="NCBI Taxonomy" id="38815"/>
    <lineage>
        <taxon>Bacteria</taxon>
        <taxon>Pseudomonadati</taxon>
        <taxon>Thermodesulfobacteriota</taxon>
        <taxon>Desulfuromonadia</taxon>
        <taxon>Desulfuromonadales</taxon>
        <taxon>Trichloromonadaceae</taxon>
        <taxon>Trichloromonas</taxon>
    </lineage>
</organism>
<evidence type="ECO:0000256" key="1">
    <source>
        <dbReference type="ARBA" id="ARBA00004117"/>
    </source>
</evidence>
<dbReference type="GO" id="GO:0071978">
    <property type="term" value="P:bacterial-type flagellum-dependent swarming motility"/>
    <property type="evidence" value="ECO:0007669"/>
    <property type="project" value="TreeGrafter"/>
</dbReference>
<dbReference type="RefSeq" id="WP_092055503.1">
    <property type="nucleotide sequence ID" value="NZ_FOJJ01000012.1"/>
</dbReference>
<dbReference type="InterPro" id="IPR036429">
    <property type="entry name" value="SpoA-like_sf"/>
</dbReference>
<evidence type="ECO:0000256" key="9">
    <source>
        <dbReference type="ARBA" id="ARBA00023143"/>
    </source>
</evidence>
<dbReference type="Pfam" id="PF02154">
    <property type="entry name" value="FliM"/>
    <property type="match status" value="1"/>
</dbReference>
<dbReference type="CDD" id="cd17908">
    <property type="entry name" value="FliM"/>
    <property type="match status" value="1"/>
</dbReference>
<keyword evidence="9" id="KW-0975">Bacterial flagellum</keyword>
<dbReference type="InterPro" id="IPR001543">
    <property type="entry name" value="FliN-like_C"/>
</dbReference>
<keyword evidence="8" id="KW-0472">Membrane</keyword>
<dbReference type="OrthoDB" id="9806941at2"/>
<dbReference type="EMBL" id="VJVV01000002">
    <property type="protein sequence ID" value="TRO83085.1"/>
    <property type="molecule type" value="Genomic_DNA"/>
</dbReference>
<dbReference type="Gene3D" id="3.40.1550.10">
    <property type="entry name" value="CheC-like"/>
    <property type="match status" value="1"/>
</dbReference>
<comment type="caution">
    <text evidence="12">The sequence shown here is derived from an EMBL/GenBank/DDBJ whole genome shotgun (WGS) entry which is preliminary data.</text>
</comment>
<dbReference type="PANTHER" id="PTHR30034">
    <property type="entry name" value="FLAGELLAR MOTOR SWITCH PROTEIN FLIM"/>
    <property type="match status" value="1"/>
</dbReference>
<dbReference type="GO" id="GO:0005886">
    <property type="term" value="C:plasma membrane"/>
    <property type="evidence" value="ECO:0007669"/>
    <property type="project" value="UniProtKB-SubCell"/>
</dbReference>
<dbReference type="GO" id="GO:0003774">
    <property type="term" value="F:cytoskeletal motor activity"/>
    <property type="evidence" value="ECO:0007669"/>
    <property type="project" value="InterPro"/>
</dbReference>
<keyword evidence="5" id="KW-1003">Cell membrane</keyword>
<evidence type="ECO:0000256" key="2">
    <source>
        <dbReference type="ARBA" id="ARBA00004202"/>
    </source>
</evidence>
<evidence type="ECO:0000256" key="5">
    <source>
        <dbReference type="ARBA" id="ARBA00022475"/>
    </source>
</evidence>
<dbReference type="SUPFAM" id="SSF103039">
    <property type="entry name" value="CheC-like"/>
    <property type="match status" value="1"/>
</dbReference>
<dbReference type="AlphaFoldDB" id="A0A550JIN8"/>
<feature type="domain" description="Flagellar motor switch protein FliN-like C-terminal" evidence="11">
    <location>
        <begin position="256"/>
        <end position="322"/>
    </location>
</feature>
<dbReference type="SUPFAM" id="SSF101801">
    <property type="entry name" value="Surface presentation of antigens (SPOA)"/>
    <property type="match status" value="1"/>
</dbReference>
<proteinExistence type="inferred from homology"/>
<keyword evidence="13" id="KW-1185">Reference proteome</keyword>
<dbReference type="Pfam" id="PF01052">
    <property type="entry name" value="FliMN_C"/>
    <property type="match status" value="1"/>
</dbReference>
<evidence type="ECO:0000256" key="7">
    <source>
        <dbReference type="ARBA" id="ARBA00022779"/>
    </source>
</evidence>
<name>A0A550JIN8_9BACT</name>
<comment type="function">
    <text evidence="10">FliM is one of three proteins (FliG, FliN, FliM) that forms the rotor-mounted switch complex (C ring), located at the base of the basal body. This complex interacts with the CheY and CheZ chemotaxis proteins, in addition to contacting components of the motor that determine the direction of flagellar rotation.</text>
</comment>
<reference evidence="12 13" key="1">
    <citation type="submission" date="2019-07" db="EMBL/GenBank/DDBJ databases">
        <title>Insights of Desulfuromonas acetexigens electromicrobiology.</title>
        <authorList>
            <person name="Katuri K."/>
            <person name="Sapireddy V."/>
            <person name="Shaw D.R."/>
            <person name="Saikaly P."/>
        </authorList>
    </citation>
    <scope>NUCLEOTIDE SEQUENCE [LARGE SCALE GENOMIC DNA]</scope>
    <source>
        <strain evidence="12 13">2873</strain>
    </source>
</reference>
<evidence type="ECO:0000256" key="4">
    <source>
        <dbReference type="ARBA" id="ARBA00021898"/>
    </source>
</evidence>
<dbReference type="Gene3D" id="2.30.330.10">
    <property type="entry name" value="SpoA-like"/>
    <property type="match status" value="1"/>
</dbReference>
<accession>A0A550JIN8</accession>
<evidence type="ECO:0000256" key="3">
    <source>
        <dbReference type="ARBA" id="ARBA00011049"/>
    </source>
</evidence>
<comment type="similarity">
    <text evidence="3">Belongs to the FliM family.</text>
</comment>
<keyword evidence="7" id="KW-0283">Flagellar rotation</keyword>
<gene>
    <name evidence="12" type="ORF">FL622_03110</name>
</gene>
<dbReference type="PIRSF" id="PIRSF002888">
    <property type="entry name" value="FliM"/>
    <property type="match status" value="1"/>
</dbReference>
<dbReference type="PANTHER" id="PTHR30034:SF6">
    <property type="entry name" value="YOP PROTEINS TRANSLOCATION PROTEIN Q"/>
    <property type="match status" value="1"/>
</dbReference>